<keyword evidence="3" id="KW-1185">Reference proteome</keyword>
<keyword evidence="2" id="KW-0255">Endonuclease</keyword>
<accession>A0A7W5A0K0</accession>
<dbReference type="InterPro" id="IPR012296">
    <property type="entry name" value="Nuclease_put_TT1808"/>
</dbReference>
<keyword evidence="2" id="KW-0540">Nuclease</keyword>
<dbReference type="EMBL" id="JACHXG010000001">
    <property type="protein sequence ID" value="MBB3087403.1"/>
    <property type="molecule type" value="Genomic_DNA"/>
</dbReference>
<dbReference type="AlphaFoldDB" id="A0A7W5A0K0"/>
<protein>
    <submittedName>
        <fullName evidence="2">Uma2 family endonuclease</fullName>
    </submittedName>
</protein>
<dbReference type="SUPFAM" id="SSF52980">
    <property type="entry name" value="Restriction endonuclease-like"/>
    <property type="match status" value="1"/>
</dbReference>
<comment type="caution">
    <text evidence="2">The sequence shown here is derived from an EMBL/GenBank/DDBJ whole genome shotgun (WGS) entry which is preliminary data.</text>
</comment>
<evidence type="ECO:0000313" key="3">
    <source>
        <dbReference type="Proteomes" id="UP000577707"/>
    </source>
</evidence>
<dbReference type="Pfam" id="PF05685">
    <property type="entry name" value="Uma2"/>
    <property type="match status" value="1"/>
</dbReference>
<organism evidence="2 3">
    <name type="scientific">Nocardioides albus</name>
    <dbReference type="NCBI Taxonomy" id="1841"/>
    <lineage>
        <taxon>Bacteria</taxon>
        <taxon>Bacillati</taxon>
        <taxon>Actinomycetota</taxon>
        <taxon>Actinomycetes</taxon>
        <taxon>Propionibacteriales</taxon>
        <taxon>Nocardioidaceae</taxon>
        <taxon>Nocardioides</taxon>
    </lineage>
</organism>
<dbReference type="PANTHER" id="PTHR34107">
    <property type="entry name" value="SLL0198 PROTEIN-RELATED"/>
    <property type="match status" value="1"/>
</dbReference>
<dbReference type="InterPro" id="IPR011335">
    <property type="entry name" value="Restrct_endonuc-II-like"/>
</dbReference>
<feature type="domain" description="Putative restriction endonuclease" evidence="1">
    <location>
        <begin position="23"/>
        <end position="163"/>
    </location>
</feature>
<dbReference type="InterPro" id="IPR008538">
    <property type="entry name" value="Uma2"/>
</dbReference>
<name>A0A7W5A0K0_9ACTN</name>
<proteinExistence type="predicted"/>
<dbReference type="RefSeq" id="WP_183541600.1">
    <property type="nucleotide sequence ID" value="NZ_BMQT01000001.1"/>
</dbReference>
<evidence type="ECO:0000313" key="2">
    <source>
        <dbReference type="EMBL" id="MBB3087403.1"/>
    </source>
</evidence>
<gene>
    <name evidence="2" type="ORF">FHS12_000326</name>
</gene>
<evidence type="ECO:0000259" key="1">
    <source>
        <dbReference type="Pfam" id="PF05685"/>
    </source>
</evidence>
<dbReference type="PANTHER" id="PTHR34107:SF4">
    <property type="entry name" value="SLL1222 PROTEIN"/>
    <property type="match status" value="1"/>
</dbReference>
<keyword evidence="2" id="KW-0378">Hydrolase</keyword>
<dbReference type="Proteomes" id="UP000577707">
    <property type="component" value="Unassembled WGS sequence"/>
</dbReference>
<dbReference type="GO" id="GO:0004519">
    <property type="term" value="F:endonuclease activity"/>
    <property type="evidence" value="ECO:0007669"/>
    <property type="project" value="UniProtKB-KW"/>
</dbReference>
<dbReference type="Gene3D" id="3.90.1570.10">
    <property type="entry name" value="tt1808, chain A"/>
    <property type="match status" value="1"/>
</dbReference>
<reference evidence="2 3" key="1">
    <citation type="submission" date="2020-08" db="EMBL/GenBank/DDBJ databases">
        <title>Genomic Encyclopedia of Type Strains, Phase III (KMG-III): the genomes of soil and plant-associated and newly described type strains.</title>
        <authorList>
            <person name="Whitman W."/>
        </authorList>
    </citation>
    <scope>NUCLEOTIDE SEQUENCE [LARGE SCALE GENOMIC DNA]</scope>
    <source>
        <strain evidence="2 3">CECT 3302</strain>
    </source>
</reference>
<dbReference type="CDD" id="cd06260">
    <property type="entry name" value="DUF820-like"/>
    <property type="match status" value="1"/>
</dbReference>
<sequence length="191" mass="21259">MSVDAEHQVVEVGGMHRERMSYEEWLALPEKPKAEWVDGWAVWSLMPPTPAHGRSQIKLGIFFDKVLPGLFGHAETYYRVAPNKVRIPDFMLLTYETDAREIEGAVVVLVEVLSPSTQGQDTVVKANEYVRAGVGQYWLLDPVARTLGIYDSSSGGWDELLLLTEERPSGTVTVGEHGTIEVDLHELLPAT</sequence>